<name>A0ABP0EMI5_9ASCO</name>
<reference evidence="4 5" key="1">
    <citation type="submission" date="2024-01" db="EMBL/GenBank/DDBJ databases">
        <authorList>
            <consortium name="Genoscope - CEA"/>
            <person name="William W."/>
        </authorList>
    </citation>
    <scope>NUCLEOTIDE SEQUENCE [LARGE SCALE GENOMIC DNA]</scope>
    <source>
        <strain evidence="4 5">29B2s-10</strain>
    </source>
</reference>
<feature type="region of interest" description="Disordered" evidence="1">
    <location>
        <begin position="153"/>
        <end position="175"/>
    </location>
</feature>
<dbReference type="Gene3D" id="1.25.40.180">
    <property type="match status" value="3"/>
</dbReference>
<dbReference type="Proteomes" id="UP001497600">
    <property type="component" value="Chromosome H"/>
</dbReference>
<evidence type="ECO:0000259" key="2">
    <source>
        <dbReference type="Pfam" id="PF09088"/>
    </source>
</evidence>
<evidence type="ECO:0000256" key="1">
    <source>
        <dbReference type="SAM" id="MobiDB-lite"/>
    </source>
</evidence>
<sequence length="990" mass="114341">MDSYPPNNKRSRDEFDGGSGAGGPPPFSHDGHNNGHDDGLAKRQHVDPTTELIANVCKDIRRIGENSNLATQVDDISYISNPIVAEFEKIDKLRISILNTLYSVVIEQPQKINSLSVLILLCNPKNFLVAKYVIEFFHSKAQGLIDTLFEESKKEQTEGEKEGEKEESASTLPPQEQQELEEYAGSFNNLKSILKFLACLSPIISNYSIVDVFKQFLKLSIELQDSTPEVRNGLAEEIYYNTLVSLPYLLCNDFSSTMKDHCNDLLALASDFKHKDNVSYTSKVFEPFNLKGSNFSDNLPYKPKNIISLIYPALLTLQGENKLWDNLKDKLFIDFEELITPIIAKSLENNQLSNEIVKHQLPQLSLPTVEKLNAEYKPKGLVDTLWFNTPRLLFQVYNITTEFETVPSIESYVGLFFKDLSFDILTNLSFNKNEASIQLSILDLYFSKNLFAPPGSPIDQLTLINQDNLSGENQPPLSTWKIEDIAIESILTMIFQLPIPLHVEVYYYSVLISCCRESPDSIAPVFGRAIRYFYNNLEVLDYELKIRFLDWMSIQISNFEFSWKWDEWVKDSKQFKNLKYHPKKNFIKNLIAKEIRLSNKNRIKESFVTVNVNENGGNSIVQLDEFYQYLNLSLVENEEDFILNYDSELFGNSDEIKEIFQTLSNQTKEKRLARLESSTTASISPQEELIYNFSLPTVPLNEIANTVYDFVVANWKSNSDFQDLCQGVLTSAEEKLGENAIKERYLINLIFQTYVYIGSRSIFSAVSIFSRDVVKLRYLAGWNLEDDEYKNDPSGFKFTPLELTEEQFNQRQTWITEAIFRVWNHQPQVAFLILEYLIDFKILKPIVLIEYAFAIKNNLIIENVSCMESINRVLINLSKKDSTIINDLLIKIFEFICSNLNIISNQLNIPNTEEVTIIKEFEESDIENLELMSKIDNQWLFYEYLGLLKSYLRRYYSNLNVSLEETTKIFEKIENEKVKQDVLSWLDELK</sequence>
<dbReference type="EMBL" id="OZ004260">
    <property type="protein sequence ID" value="CAK7921330.1"/>
    <property type="molecule type" value="Genomic_DNA"/>
</dbReference>
<evidence type="ECO:0000313" key="4">
    <source>
        <dbReference type="EMBL" id="CAK7921330.1"/>
    </source>
</evidence>
<dbReference type="PANTHER" id="PTHR12412:SF2">
    <property type="entry name" value="NUCLEAR CAP-BINDING PROTEIN SUBUNIT 1"/>
    <property type="match status" value="1"/>
</dbReference>
<accession>A0ABP0EMI5</accession>
<proteinExistence type="predicted"/>
<feature type="region of interest" description="Disordered" evidence="1">
    <location>
        <begin position="1"/>
        <end position="44"/>
    </location>
</feature>
<evidence type="ECO:0000313" key="5">
    <source>
        <dbReference type="Proteomes" id="UP001497600"/>
    </source>
</evidence>
<evidence type="ECO:0000259" key="3">
    <source>
        <dbReference type="Pfam" id="PF09090"/>
    </source>
</evidence>
<keyword evidence="5" id="KW-1185">Reference proteome</keyword>
<dbReference type="Pfam" id="PF09090">
    <property type="entry name" value="MIF4G_like_2"/>
    <property type="match status" value="1"/>
</dbReference>
<protein>
    <submittedName>
        <fullName evidence="4">Nuclear cap-binding protein complex subunit 1</fullName>
    </submittedName>
</protein>
<dbReference type="InterPro" id="IPR015174">
    <property type="entry name" value="MIF4G-like_typ-2"/>
</dbReference>
<gene>
    <name evidence="4" type="primary">STO1</name>
    <name evidence="4" type="ORF">CAAN4_H12904</name>
</gene>
<organism evidence="4 5">
    <name type="scientific">[Candida] anglica</name>
    <dbReference type="NCBI Taxonomy" id="148631"/>
    <lineage>
        <taxon>Eukaryota</taxon>
        <taxon>Fungi</taxon>
        <taxon>Dikarya</taxon>
        <taxon>Ascomycota</taxon>
        <taxon>Saccharomycotina</taxon>
        <taxon>Pichiomycetes</taxon>
        <taxon>Debaryomycetaceae</taxon>
        <taxon>Kurtzmaniella</taxon>
    </lineage>
</organism>
<feature type="domain" description="MIF4G-like type 1" evidence="2">
    <location>
        <begin position="407"/>
        <end position="606"/>
    </location>
</feature>
<dbReference type="InterPro" id="IPR027159">
    <property type="entry name" value="CBP80"/>
</dbReference>
<dbReference type="SUPFAM" id="SSF48371">
    <property type="entry name" value="ARM repeat"/>
    <property type="match status" value="4"/>
</dbReference>
<feature type="compositionally biased region" description="Basic and acidic residues" evidence="1">
    <location>
        <begin position="29"/>
        <end position="44"/>
    </location>
</feature>
<feature type="domain" description="MIF4G-like type 2" evidence="3">
    <location>
        <begin position="691"/>
        <end position="958"/>
    </location>
</feature>
<feature type="compositionally biased region" description="Basic and acidic residues" evidence="1">
    <location>
        <begin position="153"/>
        <end position="168"/>
    </location>
</feature>
<dbReference type="InterPro" id="IPR016024">
    <property type="entry name" value="ARM-type_fold"/>
</dbReference>
<dbReference type="Pfam" id="PF09088">
    <property type="entry name" value="MIF4G_like"/>
    <property type="match status" value="1"/>
</dbReference>
<dbReference type="InterPro" id="IPR015172">
    <property type="entry name" value="MIF4G-like_typ-1"/>
</dbReference>
<dbReference type="PANTHER" id="PTHR12412">
    <property type="entry name" value="CAP BINDING PROTEIN"/>
    <property type="match status" value="1"/>
</dbReference>